<keyword evidence="1" id="KW-0547">Nucleotide-binding</keyword>
<keyword evidence="1" id="KW-0418">Kinase</keyword>
<feature type="non-terminal residue" evidence="3">
    <location>
        <position position="1"/>
    </location>
</feature>
<name>A0A1Y1UZG3_9FUNG</name>
<dbReference type="GO" id="GO:0000285">
    <property type="term" value="F:1-phosphatidylinositol-3-phosphate 5-kinase activity"/>
    <property type="evidence" value="ECO:0007669"/>
    <property type="project" value="TreeGrafter"/>
</dbReference>
<organism evidence="3 4">
    <name type="scientific">Anaeromyces robustus</name>
    <dbReference type="NCBI Taxonomy" id="1754192"/>
    <lineage>
        <taxon>Eukaryota</taxon>
        <taxon>Fungi</taxon>
        <taxon>Fungi incertae sedis</taxon>
        <taxon>Chytridiomycota</taxon>
        <taxon>Chytridiomycota incertae sedis</taxon>
        <taxon>Neocallimastigomycetes</taxon>
        <taxon>Neocallimastigales</taxon>
        <taxon>Neocallimastigaceae</taxon>
        <taxon>Anaeromyces</taxon>
    </lineage>
</organism>
<keyword evidence="4" id="KW-1185">Reference proteome</keyword>
<comment type="caution">
    <text evidence="3">The sequence shown here is derived from an EMBL/GenBank/DDBJ whole genome shotgun (WGS) entry which is preliminary data.</text>
</comment>
<keyword evidence="1" id="KW-0067">ATP-binding</keyword>
<dbReference type="OrthoDB" id="158357at2759"/>
<dbReference type="STRING" id="1754192.A0A1Y1UZG3"/>
<dbReference type="SUPFAM" id="SSF56104">
    <property type="entry name" value="SAICAR synthase-like"/>
    <property type="match status" value="1"/>
</dbReference>
<feature type="domain" description="PIPK" evidence="2">
    <location>
        <begin position="1"/>
        <end position="50"/>
    </location>
</feature>
<sequence length="55" mass="6505">LDYIRTFTWDKKLESWVKESGILGGGGKDPTIISPVQYKIRFRESMARYFLMVIY</sequence>
<dbReference type="GO" id="GO:0046854">
    <property type="term" value="P:phosphatidylinositol phosphate biosynthetic process"/>
    <property type="evidence" value="ECO:0007669"/>
    <property type="project" value="TreeGrafter"/>
</dbReference>
<evidence type="ECO:0000259" key="2">
    <source>
        <dbReference type="PROSITE" id="PS51455"/>
    </source>
</evidence>
<dbReference type="InterPro" id="IPR002498">
    <property type="entry name" value="PInositol-4-P-4/5-kinase_core"/>
</dbReference>
<dbReference type="PANTHER" id="PTHR45748">
    <property type="entry name" value="1-PHOSPHATIDYLINOSITOL 3-PHOSPHATE 5-KINASE-RELATED"/>
    <property type="match status" value="1"/>
</dbReference>
<evidence type="ECO:0000313" key="4">
    <source>
        <dbReference type="Proteomes" id="UP000193944"/>
    </source>
</evidence>
<dbReference type="PROSITE" id="PS51455">
    <property type="entry name" value="PIPK"/>
    <property type="match status" value="1"/>
</dbReference>
<keyword evidence="1" id="KW-0808">Transferase</keyword>
<protein>
    <recommendedName>
        <fullName evidence="2">PIPK domain-containing protein</fullName>
    </recommendedName>
</protein>
<dbReference type="AlphaFoldDB" id="A0A1Y1UZG3"/>
<gene>
    <name evidence="3" type="ORF">BCR32DRAFT_214255</name>
</gene>
<dbReference type="GO" id="GO:0010008">
    <property type="term" value="C:endosome membrane"/>
    <property type="evidence" value="ECO:0007669"/>
    <property type="project" value="TreeGrafter"/>
</dbReference>
<evidence type="ECO:0000313" key="3">
    <source>
        <dbReference type="EMBL" id="ORX43984.1"/>
    </source>
</evidence>
<dbReference type="Proteomes" id="UP000193944">
    <property type="component" value="Unassembled WGS sequence"/>
</dbReference>
<dbReference type="Gene3D" id="3.30.810.10">
    <property type="entry name" value="2-Layer Sandwich"/>
    <property type="match status" value="1"/>
</dbReference>
<dbReference type="InterPro" id="IPR027483">
    <property type="entry name" value="PInositol-4-P-4/5-kinase_C_sf"/>
</dbReference>
<evidence type="ECO:0000256" key="1">
    <source>
        <dbReference type="PROSITE-ProRule" id="PRU00781"/>
    </source>
</evidence>
<dbReference type="EMBL" id="MCFG01000793">
    <property type="protein sequence ID" value="ORX43984.1"/>
    <property type="molecule type" value="Genomic_DNA"/>
</dbReference>
<accession>A0A1Y1UZG3</accession>
<reference evidence="3 4" key="1">
    <citation type="submission" date="2016-08" db="EMBL/GenBank/DDBJ databases">
        <title>A Parts List for Fungal Cellulosomes Revealed by Comparative Genomics.</title>
        <authorList>
            <consortium name="DOE Joint Genome Institute"/>
            <person name="Haitjema C.H."/>
            <person name="Gilmore S.P."/>
            <person name="Henske J.K."/>
            <person name="Solomon K.V."/>
            <person name="De Groot R."/>
            <person name="Kuo A."/>
            <person name="Mondo S.J."/>
            <person name="Salamov A.A."/>
            <person name="Labutti K."/>
            <person name="Zhao Z."/>
            <person name="Chiniquy J."/>
            <person name="Barry K."/>
            <person name="Brewer H.M."/>
            <person name="Purvine S.O."/>
            <person name="Wright A.T."/>
            <person name="Boxma B."/>
            <person name="Van Alen T."/>
            <person name="Hackstein J.H."/>
            <person name="Baker S.E."/>
            <person name="Grigoriev I.V."/>
            <person name="O'Malley M.A."/>
        </authorList>
    </citation>
    <scope>NUCLEOTIDE SEQUENCE [LARGE SCALE GENOMIC DNA]</scope>
    <source>
        <strain evidence="3 4">S4</strain>
    </source>
</reference>
<dbReference type="PANTHER" id="PTHR45748:SF7">
    <property type="entry name" value="1-PHOSPHATIDYLINOSITOL 3-PHOSPHATE 5-KINASE-RELATED"/>
    <property type="match status" value="1"/>
</dbReference>
<reference evidence="3 4" key="2">
    <citation type="submission" date="2016-08" db="EMBL/GenBank/DDBJ databases">
        <title>Pervasive Adenine N6-methylation of Active Genes in Fungi.</title>
        <authorList>
            <consortium name="DOE Joint Genome Institute"/>
            <person name="Mondo S.J."/>
            <person name="Dannebaum R.O."/>
            <person name="Kuo R.C."/>
            <person name="Labutti K."/>
            <person name="Haridas S."/>
            <person name="Kuo A."/>
            <person name="Salamov A."/>
            <person name="Ahrendt S.R."/>
            <person name="Lipzen A."/>
            <person name="Sullivan W."/>
            <person name="Andreopoulos W.B."/>
            <person name="Clum A."/>
            <person name="Lindquist E."/>
            <person name="Daum C."/>
            <person name="Ramamoorthy G.K."/>
            <person name="Gryganskyi A."/>
            <person name="Culley D."/>
            <person name="Magnuson J.K."/>
            <person name="James T.Y."/>
            <person name="O'Malley M.A."/>
            <person name="Stajich J.E."/>
            <person name="Spatafora J.W."/>
            <person name="Visel A."/>
            <person name="Grigoriev I.V."/>
        </authorList>
    </citation>
    <scope>NUCLEOTIDE SEQUENCE [LARGE SCALE GENOMIC DNA]</scope>
    <source>
        <strain evidence="3 4">S4</strain>
    </source>
</reference>
<dbReference type="GO" id="GO:0005524">
    <property type="term" value="F:ATP binding"/>
    <property type="evidence" value="ECO:0007669"/>
    <property type="project" value="UniProtKB-UniRule"/>
</dbReference>
<proteinExistence type="predicted"/>